<evidence type="ECO:0000313" key="2">
    <source>
        <dbReference type="Proteomes" id="UP000201465"/>
    </source>
</evidence>
<dbReference type="Proteomes" id="UP000201465">
    <property type="component" value="Segment"/>
</dbReference>
<dbReference type="RefSeq" id="YP_009329366.1">
    <property type="nucleotide sequence ID" value="NC_032108.1"/>
</dbReference>
<dbReference type="GeneID" id="30523403"/>
<proteinExistence type="predicted"/>
<accession>A0A1M7XUW0</accession>
<name>A0A1M7XUW0_9VIRU</name>
<reference evidence="1 2" key="1">
    <citation type="submission" date="2016-11" db="EMBL/GenBank/DDBJ databases">
        <authorList>
            <consortium name="Urmite Genomes"/>
        </authorList>
    </citation>
    <scope>NUCLEOTIDE SEQUENCE [LARGE SCALE GENOMIC DNA]</scope>
    <source>
        <strain evidence="1 2">A11</strain>
    </source>
</reference>
<dbReference type="EMBL" id="LT671577">
    <property type="protein sequence ID" value="SHO33494.1"/>
    <property type="molecule type" value="Genomic_DNA"/>
</dbReference>
<evidence type="ECO:0000313" key="1">
    <source>
        <dbReference type="EMBL" id="SHO33494.1"/>
    </source>
</evidence>
<dbReference type="KEGG" id="vg:30523403"/>
<sequence length="137" mass="16113">MLSKTMSNIMQVETLLGGDYCLRIDLRHVPDITIFIKNKEGIREMDRLLALYEVNAQGLLTPSLEQDCYQQVKYIVNIYTQKLYLEWYESYPIIGPIEFGNIIYTREQMKDLLTDILFCNIAYVQLQPCIKILHEVK</sequence>
<protein>
    <submittedName>
        <fullName evidence="1">Uncharacterized protein</fullName>
    </submittedName>
</protein>
<gene>
    <name evidence="1" type="ORF">BQ3484_426</name>
</gene>
<organism evidence="1 2">
    <name type="scientific">Cedratvirus A11</name>
    <dbReference type="NCBI Taxonomy" id="1903266"/>
    <lineage>
        <taxon>Viruses</taxon>
        <taxon>Pithoviruses</taxon>
        <taxon>Orthocedratvirinae</taxon>
        <taxon>Alphacedratvirus</taxon>
        <taxon>Alphacedratvirus aljazairmassiliense</taxon>
    </lineage>
</organism>
<keyword evidence="2" id="KW-1185">Reference proteome</keyword>